<dbReference type="EMBL" id="VYZN01001605">
    <property type="protein sequence ID" value="KAE9522105.1"/>
    <property type="molecule type" value="Genomic_DNA"/>
</dbReference>
<evidence type="ECO:0000313" key="2">
    <source>
        <dbReference type="Proteomes" id="UP000475862"/>
    </source>
</evidence>
<protein>
    <submittedName>
        <fullName evidence="1">Uncharacterized protein</fullName>
    </submittedName>
</protein>
<dbReference type="OrthoDB" id="3598281at2759"/>
<accession>A0A6G0SVI1</accession>
<dbReference type="Proteomes" id="UP000475862">
    <property type="component" value="Unassembled WGS sequence"/>
</dbReference>
<sequence>MEWTIQDQSKGTDFFFRKISELIVQVFPKEQKSVYFIPSKTEGQHHAHAKGKLIERWKNVARKLRSAGTISCERKKTLANLATTSSLPILSEEIKSATDWLQTDGLNFSNLSTIKEKWLITYDVLEDFKIGNPTTHALTDDRNTFINSWEHFFKHLLIIRRSSIKDKYALTLLTQLDCTYLNGDESNGFNFKMNLISSNVISLLLIPYLIPTKTNIKNNNDNVTTKFWKPSLIELASAFAIHVPNMIKFHEDFCQKELKYLHRGATIQPFIAFVGQDLQSISSCYVRVNQRFRCFEDPLIALEMCFKTFFVFNCNYPKERYDSWLIVQQLLFQLHTPHDKSTSITKTISGQHNHNLGTQSVFHCKQLECVSHFQGSKQFRQHLNRITEEFGLNDDFENMVRSSALKFITSLNTKPNVTSSLMQEIVERTTELFSSGIISHIKSKIKPYLTNCDNSQLIEIQNMFNILENPFYKLKTEYQ</sequence>
<keyword evidence="2" id="KW-1185">Reference proteome</keyword>
<name>A0A6G0SVI1_APHGL</name>
<comment type="caution">
    <text evidence="1">The sequence shown here is derived from an EMBL/GenBank/DDBJ whole genome shotgun (WGS) entry which is preliminary data.</text>
</comment>
<proteinExistence type="predicted"/>
<evidence type="ECO:0000313" key="1">
    <source>
        <dbReference type="EMBL" id="KAE9522105.1"/>
    </source>
</evidence>
<gene>
    <name evidence="1" type="ORF">AGLY_017493</name>
</gene>
<organism evidence="1 2">
    <name type="scientific">Aphis glycines</name>
    <name type="common">Soybean aphid</name>
    <dbReference type="NCBI Taxonomy" id="307491"/>
    <lineage>
        <taxon>Eukaryota</taxon>
        <taxon>Metazoa</taxon>
        <taxon>Ecdysozoa</taxon>
        <taxon>Arthropoda</taxon>
        <taxon>Hexapoda</taxon>
        <taxon>Insecta</taxon>
        <taxon>Pterygota</taxon>
        <taxon>Neoptera</taxon>
        <taxon>Paraneoptera</taxon>
        <taxon>Hemiptera</taxon>
        <taxon>Sternorrhyncha</taxon>
        <taxon>Aphidomorpha</taxon>
        <taxon>Aphidoidea</taxon>
        <taxon>Aphididae</taxon>
        <taxon>Aphidini</taxon>
        <taxon>Aphis</taxon>
        <taxon>Aphis</taxon>
    </lineage>
</organism>
<reference evidence="1 2" key="1">
    <citation type="submission" date="2019-08" db="EMBL/GenBank/DDBJ databases">
        <title>The genome of the soybean aphid Biotype 1, its phylome, world population structure and adaptation to the North American continent.</title>
        <authorList>
            <person name="Giordano R."/>
            <person name="Donthu R.K."/>
            <person name="Hernandez A.G."/>
            <person name="Wright C.L."/>
            <person name="Zimin A.V."/>
        </authorList>
    </citation>
    <scope>NUCLEOTIDE SEQUENCE [LARGE SCALE GENOMIC DNA]</scope>
    <source>
        <tissue evidence="1">Whole aphids</tissue>
    </source>
</reference>
<dbReference type="AlphaFoldDB" id="A0A6G0SVI1"/>